<name>A0A917A4K6_9HYPH</name>
<evidence type="ECO:0000313" key="1">
    <source>
        <dbReference type="EMBL" id="GGE25547.1"/>
    </source>
</evidence>
<reference evidence="1" key="2">
    <citation type="submission" date="2020-09" db="EMBL/GenBank/DDBJ databases">
        <authorList>
            <person name="Sun Q."/>
            <person name="Zhou Y."/>
        </authorList>
    </citation>
    <scope>NUCLEOTIDE SEQUENCE</scope>
    <source>
        <strain evidence="1">CGMCC 1.15367</strain>
    </source>
</reference>
<evidence type="ECO:0000313" key="2">
    <source>
        <dbReference type="Proteomes" id="UP000644699"/>
    </source>
</evidence>
<protein>
    <recommendedName>
        <fullName evidence="3">Mobilization protein MobC</fullName>
    </recommendedName>
</protein>
<dbReference type="AlphaFoldDB" id="A0A917A4K6"/>
<comment type="caution">
    <text evidence="1">The sequence shown here is derived from an EMBL/GenBank/DDBJ whole genome shotgun (WGS) entry which is preliminary data.</text>
</comment>
<dbReference type="Pfam" id="PF21983">
    <property type="entry name" value="NikA-like"/>
    <property type="match status" value="1"/>
</dbReference>
<organism evidence="1 2">
    <name type="scientific">Aureimonas endophytica</name>
    <dbReference type="NCBI Taxonomy" id="2027858"/>
    <lineage>
        <taxon>Bacteria</taxon>
        <taxon>Pseudomonadati</taxon>
        <taxon>Pseudomonadota</taxon>
        <taxon>Alphaproteobacteria</taxon>
        <taxon>Hyphomicrobiales</taxon>
        <taxon>Aurantimonadaceae</taxon>
        <taxon>Aureimonas</taxon>
    </lineage>
</organism>
<accession>A0A917A4K6</accession>
<reference evidence="1" key="1">
    <citation type="journal article" date="2014" name="Int. J. Syst. Evol. Microbiol.">
        <title>Complete genome sequence of Corynebacterium casei LMG S-19264T (=DSM 44701T), isolated from a smear-ripened cheese.</title>
        <authorList>
            <consortium name="US DOE Joint Genome Institute (JGI-PGF)"/>
            <person name="Walter F."/>
            <person name="Albersmeier A."/>
            <person name="Kalinowski J."/>
            <person name="Ruckert C."/>
        </authorList>
    </citation>
    <scope>NUCLEOTIDE SEQUENCE</scope>
    <source>
        <strain evidence="1">CGMCC 1.15367</strain>
    </source>
</reference>
<evidence type="ECO:0008006" key="3">
    <source>
        <dbReference type="Google" id="ProtNLM"/>
    </source>
</evidence>
<dbReference type="InterPro" id="IPR053842">
    <property type="entry name" value="NikA-like"/>
</dbReference>
<gene>
    <name evidence="1" type="ORF">GCM10011390_51270</name>
</gene>
<dbReference type="Proteomes" id="UP000644699">
    <property type="component" value="Unassembled WGS sequence"/>
</dbReference>
<dbReference type="EMBL" id="BMIQ01000022">
    <property type="protein sequence ID" value="GGE25547.1"/>
    <property type="molecule type" value="Genomic_DNA"/>
</dbReference>
<keyword evidence="2" id="KW-1185">Reference proteome</keyword>
<proteinExistence type="predicted"/>
<sequence>MATYDGSQQWLVLRTNRWPGGLRPPWTPAGGPMSRTSTTTTLRLSADERAALDRAAETAGLGPSAFARLAVVKAAGGKPTPARRRRNDLAQAVARALGELARIGSNVNQVARRSNLGRPAEAAELAAIRADLERSTLALLALREQPPA</sequence>